<feature type="DNA-binding region" description="Homeobox" evidence="9">
    <location>
        <begin position="92"/>
        <end position="151"/>
    </location>
</feature>
<dbReference type="PANTHER" id="PTHR45654:SF12">
    <property type="entry name" value="HOMEOBOX-LEUCINE ZIPPER PROTEIN ROC8"/>
    <property type="match status" value="1"/>
</dbReference>
<dbReference type="AlphaFoldDB" id="A0A0Q3JMV0"/>
<feature type="domain" description="START" evidence="13">
    <location>
        <begin position="289"/>
        <end position="528"/>
    </location>
</feature>
<dbReference type="RefSeq" id="XP_003564122.2">
    <property type="nucleotide sequence ID" value="XM_003564074.4"/>
</dbReference>
<organism evidence="14">
    <name type="scientific">Brachypodium distachyon</name>
    <name type="common">Purple false brome</name>
    <name type="synonym">Trachynia distachya</name>
    <dbReference type="NCBI Taxonomy" id="15368"/>
    <lineage>
        <taxon>Eukaryota</taxon>
        <taxon>Viridiplantae</taxon>
        <taxon>Streptophyta</taxon>
        <taxon>Embryophyta</taxon>
        <taxon>Tracheophyta</taxon>
        <taxon>Spermatophyta</taxon>
        <taxon>Magnoliopsida</taxon>
        <taxon>Liliopsida</taxon>
        <taxon>Poales</taxon>
        <taxon>Poaceae</taxon>
        <taxon>BOP clade</taxon>
        <taxon>Pooideae</taxon>
        <taxon>Stipodae</taxon>
        <taxon>Brachypodieae</taxon>
        <taxon>Brachypodium</taxon>
    </lineage>
</organism>
<proteinExistence type="inferred from homology"/>
<dbReference type="InterPro" id="IPR001356">
    <property type="entry name" value="HD"/>
</dbReference>
<reference evidence="15" key="3">
    <citation type="submission" date="2018-08" db="UniProtKB">
        <authorList>
            <consortium name="EnsemblPlants"/>
        </authorList>
    </citation>
    <scope>IDENTIFICATION</scope>
    <source>
        <strain evidence="15">cv. Bd21</strain>
    </source>
</reference>
<evidence type="ECO:0000313" key="14">
    <source>
        <dbReference type="EMBL" id="KQK19067.1"/>
    </source>
</evidence>
<evidence type="ECO:0000256" key="8">
    <source>
        <dbReference type="ARBA" id="ARBA00023242"/>
    </source>
</evidence>
<dbReference type="Pfam" id="PF01852">
    <property type="entry name" value="START"/>
    <property type="match status" value="1"/>
</dbReference>
<evidence type="ECO:0000256" key="9">
    <source>
        <dbReference type="PROSITE-ProRule" id="PRU00108"/>
    </source>
</evidence>
<keyword evidence="5 9" id="KW-0238">DNA-binding</keyword>
<gene>
    <name evidence="15" type="primary">LOC100830297</name>
    <name evidence="14" type="ORF">BRADI_1g46247v3</name>
</gene>
<keyword evidence="4" id="KW-0175">Coiled coil</keyword>
<dbReference type="GeneID" id="100830297"/>
<dbReference type="InterPro" id="IPR002913">
    <property type="entry name" value="START_lipid-bd_dom"/>
</dbReference>
<reference evidence="14 15" key="1">
    <citation type="journal article" date="2010" name="Nature">
        <title>Genome sequencing and analysis of the model grass Brachypodium distachyon.</title>
        <authorList>
            <consortium name="International Brachypodium Initiative"/>
        </authorList>
    </citation>
    <scope>NUCLEOTIDE SEQUENCE [LARGE SCALE GENOMIC DNA]</scope>
    <source>
        <strain evidence="14 15">Bd21</strain>
    </source>
</reference>
<dbReference type="SUPFAM" id="SSF46689">
    <property type="entry name" value="Homeodomain-like"/>
    <property type="match status" value="1"/>
</dbReference>
<keyword evidence="6 9" id="KW-0371">Homeobox</keyword>
<keyword evidence="7" id="KW-0804">Transcription</keyword>
<keyword evidence="16" id="KW-1185">Reference proteome</keyword>
<dbReference type="FunFam" id="1.10.10.60:FF:000229">
    <property type="entry name" value="Homeobox-leucine zipper protein HDG1"/>
    <property type="match status" value="1"/>
</dbReference>
<dbReference type="InterPro" id="IPR009057">
    <property type="entry name" value="Homeodomain-like_sf"/>
</dbReference>
<dbReference type="Proteomes" id="UP000008810">
    <property type="component" value="Chromosome 1"/>
</dbReference>
<dbReference type="PANTHER" id="PTHR45654">
    <property type="entry name" value="HOMEOBOX-LEUCINE ZIPPER PROTEIN MERISTEM L1"/>
    <property type="match status" value="1"/>
</dbReference>
<dbReference type="Gramene" id="KQK19067">
    <property type="protein sequence ID" value="KQK19067"/>
    <property type="gene ID" value="BRADI_1g46247v3"/>
</dbReference>
<sequence length="785" mass="84887">MDGWPDQQKEPGISQDISASASLISSCALLLSWCINRSTGQARVLTQHSTTQHSNLSSPSSFPQRARAPTAMDFGDDFPEGSDSHGQQQNNRRKRYHRHTPRQIQTLEGMFKECPHPDENQRAQLSRELGLEARQIKFWFQNRRTQMKAQHERADNCFLRAENDKIRCENIAMGEALKNVICPTCGGPPVGEDFFDEQKLRMENARLKEELDRVSSVASKFLGRPYSMSQMPHGTPPLSVNSLDLSMGSLGMGGQPLGVGGLGGGPTPQDLELLGSSEIPQFQMPAPVSEMERPVMAGIAARAMDEVIRLANAGEHVWIKVPGGDGYETLNVDTYDSLFGKPGSSSSFRAGDVRVEGTRHCAHVFMSAAPLVEVFMDTNKWMEFFPSIVANARTVDNLVNGLDGRSESLILMYEEMHMLTPLVQSREFSFLRYCRQIDQGLWAIADVSVETERDAQFGVPSRSRRLPSGCLIADMANGYSKVTWVEHMEIEDKGPIGVLYRDMVTSGAGFGAQRWLGALSNACDRYGALAALAVMNAADLGAVTADGRRSMMKLSQRMVANFCGALTANQLIVWTTIPGGANDMNVRVSLHRVDEPGLPNGVVLSAATSVWLPVPCDHVFVFLRDVNTRNQWDVLTHGNTVQEACRIPNGSDPANCVTLLRGVNASHDSMLVLQESCADPSGSMLVYSPIDMPAVNLVTSGEDTANIPLLPSGFIILPDGRNSVSAGGGAGSSGGGVLAGCVVTVAFQILISSLPACKVNSESIATVGGLINTTIANLKTALNCG</sequence>
<protein>
    <recommendedName>
        <fullName evidence="17">Homeobox domain-containing protein</fullName>
    </recommendedName>
</protein>
<dbReference type="SMART" id="SM00234">
    <property type="entry name" value="START"/>
    <property type="match status" value="1"/>
</dbReference>
<dbReference type="ExpressionAtlas" id="A0A0Q3JMV0">
    <property type="expression patterns" value="baseline and differential"/>
</dbReference>
<evidence type="ECO:0000256" key="6">
    <source>
        <dbReference type="ARBA" id="ARBA00023155"/>
    </source>
</evidence>
<dbReference type="GO" id="GO:0005634">
    <property type="term" value="C:nucleus"/>
    <property type="evidence" value="ECO:0007669"/>
    <property type="project" value="UniProtKB-SubCell"/>
</dbReference>
<evidence type="ECO:0000256" key="1">
    <source>
        <dbReference type="ARBA" id="ARBA00004123"/>
    </source>
</evidence>
<name>A0A0Q3JMV0_BRADI</name>
<comment type="subcellular location">
    <subcellularLocation>
        <location evidence="1 9 10">Nucleus</location>
    </subcellularLocation>
</comment>
<dbReference type="Gene3D" id="3.30.530.20">
    <property type="match status" value="1"/>
</dbReference>
<evidence type="ECO:0000256" key="3">
    <source>
        <dbReference type="ARBA" id="ARBA00023015"/>
    </source>
</evidence>
<dbReference type="SMART" id="SM00389">
    <property type="entry name" value="HOX"/>
    <property type="match status" value="1"/>
</dbReference>
<dbReference type="Pfam" id="PF00046">
    <property type="entry name" value="Homeodomain"/>
    <property type="match status" value="1"/>
</dbReference>
<comment type="similarity">
    <text evidence="2">Belongs to the HD-ZIP homeobox family. Class IV subfamily.</text>
</comment>
<evidence type="ECO:0008006" key="17">
    <source>
        <dbReference type="Google" id="ProtNLM"/>
    </source>
</evidence>
<keyword evidence="8 9" id="KW-0539">Nucleus</keyword>
<dbReference type="InterPro" id="IPR057993">
    <property type="entry name" value="HD-Zip_IV_C"/>
</dbReference>
<dbReference type="EMBL" id="CM000880">
    <property type="protein sequence ID" value="KQK19067.1"/>
    <property type="molecule type" value="Genomic_DNA"/>
</dbReference>
<evidence type="ECO:0000259" key="12">
    <source>
        <dbReference type="PROSITE" id="PS50071"/>
    </source>
</evidence>
<dbReference type="PROSITE" id="PS50848">
    <property type="entry name" value="START"/>
    <property type="match status" value="1"/>
</dbReference>
<dbReference type="InterPro" id="IPR042160">
    <property type="entry name" value="HD-Zip_IV"/>
</dbReference>
<keyword evidence="3" id="KW-0805">Transcription regulation</keyword>
<feature type="region of interest" description="Disordered" evidence="11">
    <location>
        <begin position="46"/>
        <end position="100"/>
    </location>
</feature>
<dbReference type="PROSITE" id="PS00027">
    <property type="entry name" value="HOMEOBOX_1"/>
    <property type="match status" value="1"/>
</dbReference>
<dbReference type="PROSITE" id="PS50071">
    <property type="entry name" value="HOMEOBOX_2"/>
    <property type="match status" value="1"/>
</dbReference>
<dbReference type="Pfam" id="PF25797">
    <property type="entry name" value="PDF2_C"/>
    <property type="match status" value="1"/>
</dbReference>
<dbReference type="GO" id="GO:0008289">
    <property type="term" value="F:lipid binding"/>
    <property type="evidence" value="ECO:0007669"/>
    <property type="project" value="InterPro"/>
</dbReference>
<dbReference type="OrthoDB" id="6159439at2759"/>
<dbReference type="CDD" id="cd00086">
    <property type="entry name" value="homeodomain"/>
    <property type="match status" value="1"/>
</dbReference>
<evidence type="ECO:0000256" key="7">
    <source>
        <dbReference type="ARBA" id="ARBA00023163"/>
    </source>
</evidence>
<feature type="compositionally biased region" description="Basic residues" evidence="11">
    <location>
        <begin position="91"/>
        <end position="100"/>
    </location>
</feature>
<evidence type="ECO:0000256" key="11">
    <source>
        <dbReference type="SAM" id="MobiDB-lite"/>
    </source>
</evidence>
<evidence type="ECO:0000256" key="5">
    <source>
        <dbReference type="ARBA" id="ARBA00023125"/>
    </source>
</evidence>
<dbReference type="GO" id="GO:0003677">
    <property type="term" value="F:DNA binding"/>
    <property type="evidence" value="ECO:0007669"/>
    <property type="project" value="UniProtKB-UniRule"/>
</dbReference>
<evidence type="ECO:0000256" key="2">
    <source>
        <dbReference type="ARBA" id="ARBA00006789"/>
    </source>
</evidence>
<evidence type="ECO:0000313" key="15">
    <source>
        <dbReference type="EnsemblPlants" id="KQK19067"/>
    </source>
</evidence>
<dbReference type="EnsemblPlants" id="KQK19067">
    <property type="protein sequence ID" value="KQK19067"/>
    <property type="gene ID" value="BRADI_1g46247v3"/>
</dbReference>
<dbReference type="InterPro" id="IPR017970">
    <property type="entry name" value="Homeobox_CS"/>
</dbReference>
<evidence type="ECO:0000259" key="13">
    <source>
        <dbReference type="PROSITE" id="PS50848"/>
    </source>
</evidence>
<dbReference type="CDD" id="cd08875">
    <property type="entry name" value="START_ArGLABRA2_like"/>
    <property type="match status" value="1"/>
</dbReference>
<accession>A0A0Q3JMV0</accession>
<feature type="compositionally biased region" description="Polar residues" evidence="11">
    <location>
        <begin position="46"/>
        <end position="63"/>
    </location>
</feature>
<dbReference type="Gene3D" id="1.10.10.60">
    <property type="entry name" value="Homeodomain-like"/>
    <property type="match status" value="1"/>
</dbReference>
<dbReference type="InterPro" id="IPR023393">
    <property type="entry name" value="START-like_dom_sf"/>
</dbReference>
<dbReference type="KEGG" id="bdi:100830297"/>
<dbReference type="GO" id="GO:0000981">
    <property type="term" value="F:DNA-binding transcription factor activity, RNA polymerase II-specific"/>
    <property type="evidence" value="ECO:0007669"/>
    <property type="project" value="InterPro"/>
</dbReference>
<reference evidence="14" key="2">
    <citation type="submission" date="2017-06" db="EMBL/GenBank/DDBJ databases">
        <title>WGS assembly of Brachypodium distachyon.</title>
        <authorList>
            <consortium name="The International Brachypodium Initiative"/>
            <person name="Lucas S."/>
            <person name="Harmon-Smith M."/>
            <person name="Lail K."/>
            <person name="Tice H."/>
            <person name="Grimwood J."/>
            <person name="Bruce D."/>
            <person name="Barry K."/>
            <person name="Shu S."/>
            <person name="Lindquist E."/>
            <person name="Wang M."/>
            <person name="Pitluck S."/>
            <person name="Vogel J.P."/>
            <person name="Garvin D.F."/>
            <person name="Mockler T.C."/>
            <person name="Schmutz J."/>
            <person name="Rokhsar D."/>
            <person name="Bevan M.W."/>
        </authorList>
    </citation>
    <scope>NUCLEOTIDE SEQUENCE</scope>
    <source>
        <strain evidence="14">Bd21</strain>
    </source>
</reference>
<evidence type="ECO:0000313" key="16">
    <source>
        <dbReference type="Proteomes" id="UP000008810"/>
    </source>
</evidence>
<feature type="domain" description="Homeobox" evidence="12">
    <location>
        <begin position="90"/>
        <end position="150"/>
    </location>
</feature>
<dbReference type="STRING" id="15368.A0A0Q3JMV0"/>
<evidence type="ECO:0000256" key="4">
    <source>
        <dbReference type="ARBA" id="ARBA00023054"/>
    </source>
</evidence>
<evidence type="ECO:0000256" key="10">
    <source>
        <dbReference type="RuleBase" id="RU000682"/>
    </source>
</evidence>
<dbReference type="SUPFAM" id="SSF55961">
    <property type="entry name" value="Bet v1-like"/>
    <property type="match status" value="2"/>
</dbReference>